<evidence type="ECO:0000256" key="3">
    <source>
        <dbReference type="ARBA" id="ARBA00016337"/>
    </source>
</evidence>
<dbReference type="AlphaFoldDB" id="A0A3D0WAI1"/>
<keyword evidence="6" id="KW-0479">Metal-binding</keyword>
<comment type="catalytic activity">
    <reaction evidence="10">
        <text>L-threonyl-[protein] + FAD = FMN-L-threonyl-[protein] + AMP + H(+)</text>
        <dbReference type="Rhea" id="RHEA:36847"/>
        <dbReference type="Rhea" id="RHEA-COMP:11060"/>
        <dbReference type="Rhea" id="RHEA-COMP:11061"/>
        <dbReference type="ChEBI" id="CHEBI:15378"/>
        <dbReference type="ChEBI" id="CHEBI:30013"/>
        <dbReference type="ChEBI" id="CHEBI:57692"/>
        <dbReference type="ChEBI" id="CHEBI:74257"/>
        <dbReference type="ChEBI" id="CHEBI:456215"/>
        <dbReference type="EC" id="2.7.1.180"/>
    </reaction>
</comment>
<dbReference type="SUPFAM" id="SSF143631">
    <property type="entry name" value="ApbE-like"/>
    <property type="match status" value="1"/>
</dbReference>
<organism evidence="11 12">
    <name type="scientific">Sphingomonas bacterium</name>
    <dbReference type="NCBI Taxonomy" id="1895847"/>
    <lineage>
        <taxon>Bacteria</taxon>
        <taxon>Pseudomonadati</taxon>
        <taxon>Pseudomonadota</taxon>
        <taxon>Alphaproteobacteria</taxon>
        <taxon>Sphingomonadales</taxon>
        <taxon>Sphingomonadaceae</taxon>
        <taxon>Sphingomonas</taxon>
    </lineage>
</organism>
<accession>A0A3D0WAI1</accession>
<proteinExistence type="predicted"/>
<gene>
    <name evidence="11" type="ORF">DEP91_01075</name>
</gene>
<dbReference type="InterPro" id="IPR024932">
    <property type="entry name" value="ApbE"/>
</dbReference>
<keyword evidence="4" id="KW-0285">Flavoprotein</keyword>
<protein>
    <recommendedName>
        <fullName evidence="3">FAD:protein FMN transferase</fullName>
        <ecNumber evidence="2">2.7.1.180</ecNumber>
    </recommendedName>
    <alternativeName>
        <fullName evidence="9">Flavin transferase</fullName>
    </alternativeName>
</protein>
<evidence type="ECO:0000256" key="1">
    <source>
        <dbReference type="ARBA" id="ARBA00001946"/>
    </source>
</evidence>
<dbReference type="Gene3D" id="3.10.520.10">
    <property type="entry name" value="ApbE-like domains"/>
    <property type="match status" value="1"/>
</dbReference>
<evidence type="ECO:0000256" key="5">
    <source>
        <dbReference type="ARBA" id="ARBA00022679"/>
    </source>
</evidence>
<keyword evidence="7" id="KW-0274">FAD</keyword>
<dbReference type="GO" id="GO:0016740">
    <property type="term" value="F:transferase activity"/>
    <property type="evidence" value="ECO:0007669"/>
    <property type="project" value="UniProtKB-KW"/>
</dbReference>
<dbReference type="Pfam" id="PF02424">
    <property type="entry name" value="ApbE"/>
    <property type="match status" value="2"/>
</dbReference>
<keyword evidence="5 11" id="KW-0808">Transferase</keyword>
<comment type="caution">
    <text evidence="11">The sequence shown here is derived from an EMBL/GenBank/DDBJ whole genome shotgun (WGS) entry which is preliminary data.</text>
</comment>
<evidence type="ECO:0000256" key="6">
    <source>
        <dbReference type="ARBA" id="ARBA00022723"/>
    </source>
</evidence>
<evidence type="ECO:0000313" key="12">
    <source>
        <dbReference type="Proteomes" id="UP000262699"/>
    </source>
</evidence>
<dbReference type="PANTHER" id="PTHR30040">
    <property type="entry name" value="THIAMINE BIOSYNTHESIS LIPOPROTEIN APBE"/>
    <property type="match status" value="1"/>
</dbReference>
<sequence length="279" mass="28105">MSIETRIERFAAMGTRVEFHVFGPVDDEAIRAARRAVEAVDDSLTIHRPSAATALNEALAAGGSVEISDPLLLEALALADAAVAATGGLFDPTAGEGAPGRWSALSLDVAASRVTAGGPVAFDFGGFGKGYALDRAVDILREAGVVSALLSAGESSIAVIGAHPLGGGWPLAIPDPVVFGGTLTVIEVEDAALSISATVGAGMLALNRAATVRPRDGRSVAAARTAIAVEASGALAESISTALIVADADEATALMAAWPGYRHLFDHAATAAAREDADV</sequence>
<name>A0A3D0WAI1_9SPHN</name>
<keyword evidence="8" id="KW-0460">Magnesium</keyword>
<evidence type="ECO:0000256" key="9">
    <source>
        <dbReference type="ARBA" id="ARBA00031306"/>
    </source>
</evidence>
<evidence type="ECO:0000256" key="2">
    <source>
        <dbReference type="ARBA" id="ARBA00011955"/>
    </source>
</evidence>
<reference evidence="11 12" key="1">
    <citation type="journal article" date="2018" name="Nat. Biotechnol.">
        <title>A standardized bacterial taxonomy based on genome phylogeny substantially revises the tree of life.</title>
        <authorList>
            <person name="Parks D.H."/>
            <person name="Chuvochina M."/>
            <person name="Waite D.W."/>
            <person name="Rinke C."/>
            <person name="Skarshewski A."/>
            <person name="Chaumeil P.A."/>
            <person name="Hugenholtz P."/>
        </authorList>
    </citation>
    <scope>NUCLEOTIDE SEQUENCE [LARGE SCALE GENOMIC DNA]</scope>
    <source>
        <strain evidence="11">UBA9015</strain>
    </source>
</reference>
<dbReference type="EC" id="2.7.1.180" evidence="2"/>
<dbReference type="Proteomes" id="UP000262699">
    <property type="component" value="Unassembled WGS sequence"/>
</dbReference>
<dbReference type="EMBL" id="DOYJ01000035">
    <property type="protein sequence ID" value="HCB74763.1"/>
    <property type="molecule type" value="Genomic_DNA"/>
</dbReference>
<comment type="cofactor">
    <cofactor evidence="1">
        <name>Mg(2+)</name>
        <dbReference type="ChEBI" id="CHEBI:18420"/>
    </cofactor>
</comment>
<dbReference type="InterPro" id="IPR003374">
    <property type="entry name" value="ApbE-like_sf"/>
</dbReference>
<dbReference type="PANTHER" id="PTHR30040:SF2">
    <property type="entry name" value="FAD:PROTEIN FMN TRANSFERASE"/>
    <property type="match status" value="1"/>
</dbReference>
<dbReference type="GO" id="GO:0046872">
    <property type="term" value="F:metal ion binding"/>
    <property type="evidence" value="ECO:0007669"/>
    <property type="project" value="UniProtKB-KW"/>
</dbReference>
<evidence type="ECO:0000256" key="10">
    <source>
        <dbReference type="ARBA" id="ARBA00048540"/>
    </source>
</evidence>
<evidence type="ECO:0000256" key="7">
    <source>
        <dbReference type="ARBA" id="ARBA00022827"/>
    </source>
</evidence>
<evidence type="ECO:0000256" key="4">
    <source>
        <dbReference type="ARBA" id="ARBA00022630"/>
    </source>
</evidence>
<evidence type="ECO:0000256" key="8">
    <source>
        <dbReference type="ARBA" id="ARBA00022842"/>
    </source>
</evidence>
<evidence type="ECO:0000313" key="11">
    <source>
        <dbReference type="EMBL" id="HCB74763.1"/>
    </source>
</evidence>